<protein>
    <submittedName>
        <fullName evidence="1">1935_t:CDS:1</fullName>
    </submittedName>
</protein>
<reference evidence="1" key="1">
    <citation type="submission" date="2021-06" db="EMBL/GenBank/DDBJ databases">
        <authorList>
            <person name="Kallberg Y."/>
            <person name="Tangrot J."/>
            <person name="Rosling A."/>
        </authorList>
    </citation>
    <scope>NUCLEOTIDE SEQUENCE</scope>
    <source>
        <strain evidence="1">CL551</strain>
    </source>
</reference>
<dbReference type="Pfam" id="PF10163">
    <property type="entry name" value="EnY2"/>
    <property type="match status" value="1"/>
</dbReference>
<dbReference type="InterPro" id="IPR038212">
    <property type="entry name" value="TF_EnY2_sf"/>
</dbReference>
<organism evidence="1 2">
    <name type="scientific">Acaulospora morrowiae</name>
    <dbReference type="NCBI Taxonomy" id="94023"/>
    <lineage>
        <taxon>Eukaryota</taxon>
        <taxon>Fungi</taxon>
        <taxon>Fungi incertae sedis</taxon>
        <taxon>Mucoromycota</taxon>
        <taxon>Glomeromycotina</taxon>
        <taxon>Glomeromycetes</taxon>
        <taxon>Diversisporales</taxon>
        <taxon>Acaulosporaceae</taxon>
        <taxon>Acaulospora</taxon>
    </lineage>
</organism>
<dbReference type="GO" id="GO:0003713">
    <property type="term" value="F:transcription coactivator activity"/>
    <property type="evidence" value="ECO:0007669"/>
    <property type="project" value="InterPro"/>
</dbReference>
<dbReference type="InterPro" id="IPR018783">
    <property type="entry name" value="TF_ENY2"/>
</dbReference>
<sequence length="103" mass="11988">MSETDVHQKFNLDLKNNILDSQTKKRLKNLLTNRLRDSGWTNSVRKRCTELVNAEEKDKTKLGYLMDNLLPYGRENIPEDVKIELLQQISDLLDSNIPSIEET</sequence>
<comment type="caution">
    <text evidence="1">The sequence shown here is derived from an EMBL/GenBank/DDBJ whole genome shotgun (WGS) entry which is preliminary data.</text>
</comment>
<gene>
    <name evidence="1" type="ORF">AMORRO_LOCUS2029</name>
</gene>
<dbReference type="GO" id="GO:0000124">
    <property type="term" value="C:SAGA complex"/>
    <property type="evidence" value="ECO:0007669"/>
    <property type="project" value="InterPro"/>
</dbReference>
<proteinExistence type="predicted"/>
<dbReference type="GO" id="GO:0005643">
    <property type="term" value="C:nuclear pore"/>
    <property type="evidence" value="ECO:0007669"/>
    <property type="project" value="InterPro"/>
</dbReference>
<dbReference type="PANTHER" id="PTHR12514">
    <property type="entry name" value="ENHANCER OF YELLOW 2 TRANSCRIPTION FACTOR"/>
    <property type="match status" value="1"/>
</dbReference>
<evidence type="ECO:0000313" key="1">
    <source>
        <dbReference type="EMBL" id="CAG8474930.1"/>
    </source>
</evidence>
<dbReference type="Gene3D" id="1.10.246.140">
    <property type="match status" value="1"/>
</dbReference>
<accession>A0A9N8W920</accession>
<dbReference type="Proteomes" id="UP000789342">
    <property type="component" value="Unassembled WGS sequence"/>
</dbReference>
<dbReference type="AlphaFoldDB" id="A0A9N8W920"/>
<name>A0A9N8W920_9GLOM</name>
<dbReference type="GO" id="GO:0006406">
    <property type="term" value="P:mRNA export from nucleus"/>
    <property type="evidence" value="ECO:0007669"/>
    <property type="project" value="InterPro"/>
</dbReference>
<dbReference type="EMBL" id="CAJVPV010000814">
    <property type="protein sequence ID" value="CAG8474930.1"/>
    <property type="molecule type" value="Genomic_DNA"/>
</dbReference>
<evidence type="ECO:0000313" key="2">
    <source>
        <dbReference type="Proteomes" id="UP000789342"/>
    </source>
</evidence>
<keyword evidence="2" id="KW-1185">Reference proteome</keyword>
<dbReference type="OrthoDB" id="6221744at2759"/>